<sequence length="78" mass="7916">GAGPAATGRVAQRMADFGLRLFREAVGRRGDANAVFAPHGAAAVLVALQVATAGQGRRQLEVAMGFGVDGEGPRGPCR</sequence>
<dbReference type="InterPro" id="IPR036186">
    <property type="entry name" value="Serpin_sf"/>
</dbReference>
<gene>
    <name evidence="1" type="primary">Serpine1</name>
    <name evidence="1" type="ORF">STECAR_R15768</name>
</gene>
<dbReference type="Gene3D" id="3.30.497.10">
    <property type="entry name" value="Antithrombin, subunit I, domain 2"/>
    <property type="match status" value="1"/>
</dbReference>
<feature type="non-terminal residue" evidence="1">
    <location>
        <position position="78"/>
    </location>
</feature>
<evidence type="ECO:0000313" key="2">
    <source>
        <dbReference type="Proteomes" id="UP000516988"/>
    </source>
</evidence>
<name>A0A7K6WZ35_STECA</name>
<proteinExistence type="predicted"/>
<dbReference type="AlphaFoldDB" id="A0A7K6WZ35"/>
<feature type="non-terminal residue" evidence="1">
    <location>
        <position position="1"/>
    </location>
</feature>
<organism evidence="1 2">
    <name type="scientific">Steatornis caripensis</name>
    <name type="common">Oilbird</name>
    <dbReference type="NCBI Taxonomy" id="48435"/>
    <lineage>
        <taxon>Eukaryota</taxon>
        <taxon>Metazoa</taxon>
        <taxon>Chordata</taxon>
        <taxon>Craniata</taxon>
        <taxon>Vertebrata</taxon>
        <taxon>Euteleostomi</taxon>
        <taxon>Archelosauria</taxon>
        <taxon>Archosauria</taxon>
        <taxon>Dinosauria</taxon>
        <taxon>Saurischia</taxon>
        <taxon>Theropoda</taxon>
        <taxon>Coelurosauria</taxon>
        <taxon>Aves</taxon>
        <taxon>Neognathae</taxon>
        <taxon>Neoaves</taxon>
        <taxon>Strisores</taxon>
        <taxon>Caprimulgiformes</taxon>
        <taxon>Steatornithidae</taxon>
        <taxon>Steatornis</taxon>
    </lineage>
</organism>
<dbReference type="InterPro" id="IPR042178">
    <property type="entry name" value="Serpin_sf_1"/>
</dbReference>
<dbReference type="SUPFAM" id="SSF56574">
    <property type="entry name" value="Serpins"/>
    <property type="match status" value="1"/>
</dbReference>
<protein>
    <submittedName>
        <fullName evidence="1">PAI1 inhibitor</fullName>
    </submittedName>
</protein>
<comment type="caution">
    <text evidence="1">The sequence shown here is derived from an EMBL/GenBank/DDBJ whole genome shotgun (WGS) entry which is preliminary data.</text>
</comment>
<keyword evidence="2" id="KW-1185">Reference proteome</keyword>
<accession>A0A7K6WZ35</accession>
<dbReference type="Proteomes" id="UP000516988">
    <property type="component" value="Unassembled WGS sequence"/>
</dbReference>
<reference evidence="1 2" key="1">
    <citation type="submission" date="2019-09" db="EMBL/GenBank/DDBJ databases">
        <title>Bird 10,000 Genomes (B10K) Project - Family phase.</title>
        <authorList>
            <person name="Zhang G."/>
        </authorList>
    </citation>
    <scope>NUCLEOTIDE SEQUENCE [LARGE SCALE GENOMIC DNA]</scope>
    <source>
        <strain evidence="1">OUT-0004</strain>
    </source>
</reference>
<dbReference type="EMBL" id="VZSC01018860">
    <property type="protein sequence ID" value="NWX52278.1"/>
    <property type="molecule type" value="Genomic_DNA"/>
</dbReference>
<evidence type="ECO:0000313" key="1">
    <source>
        <dbReference type="EMBL" id="NWX52278.1"/>
    </source>
</evidence>
<dbReference type="OrthoDB" id="8179360at2759"/>